<proteinExistence type="predicted"/>
<dbReference type="AlphaFoldDB" id="A0A7G9GLU1"/>
<protein>
    <submittedName>
        <fullName evidence="1">Uncharacterized protein</fullName>
    </submittedName>
</protein>
<organism evidence="1 2">
    <name type="scientific">[Eubacterium] hominis</name>
    <dbReference type="NCBI Taxonomy" id="2764325"/>
    <lineage>
        <taxon>Bacteria</taxon>
        <taxon>Bacillati</taxon>
        <taxon>Bacillota</taxon>
        <taxon>Erysipelotrichia</taxon>
        <taxon>Erysipelotrichales</taxon>
        <taxon>Erysipelotrichaceae</taxon>
        <taxon>Amedibacillus</taxon>
    </lineage>
</organism>
<dbReference type="Proteomes" id="UP000515856">
    <property type="component" value="Chromosome"/>
</dbReference>
<sequence length="152" mass="17944">MVDDQDIKCMSNVLELYYHNLHKADEIWQKKDEKEEKLKNLLGAKGISYGSIGNGCSCSFPCNSNEKNLILQIVGYQKEAEEYERNALIYDVVNNINYRLQHISDRNKDVIYYVFQEKQSQEFIMKEFNLKNKNYIYKLINKAIKAMLEVKI</sequence>
<keyword evidence="2" id="KW-1185">Reference proteome</keyword>
<reference evidence="1 2" key="1">
    <citation type="submission" date="2020-08" db="EMBL/GenBank/DDBJ databases">
        <authorList>
            <person name="Liu C."/>
            <person name="Sun Q."/>
        </authorList>
    </citation>
    <scope>NUCLEOTIDE SEQUENCE [LARGE SCALE GENOMIC DNA]</scope>
    <source>
        <strain evidence="1 2">NSJ-61</strain>
    </source>
</reference>
<evidence type="ECO:0000313" key="1">
    <source>
        <dbReference type="EMBL" id="QNM11773.1"/>
    </source>
</evidence>
<dbReference type="EMBL" id="CP060636">
    <property type="protein sequence ID" value="QNM11773.1"/>
    <property type="molecule type" value="Genomic_DNA"/>
</dbReference>
<dbReference type="KEGG" id="ehn:H9Q80_16220"/>
<evidence type="ECO:0000313" key="2">
    <source>
        <dbReference type="Proteomes" id="UP000515856"/>
    </source>
</evidence>
<accession>A0A7G9GLU1</accession>
<name>A0A7G9GLU1_9FIRM</name>
<gene>
    <name evidence="1" type="ORF">H9Q80_16220</name>
</gene>
<dbReference type="RefSeq" id="WP_117452077.1">
    <property type="nucleotide sequence ID" value="NZ_CP060636.1"/>
</dbReference>